<evidence type="ECO:0000259" key="8">
    <source>
        <dbReference type="PROSITE" id="PS51839"/>
    </source>
</evidence>
<dbReference type="InterPro" id="IPR050340">
    <property type="entry name" value="Cytosolic_Fe-S_CAF"/>
</dbReference>
<dbReference type="InterPro" id="IPR013352">
    <property type="entry name" value="Fe_hydrogenase_subset"/>
</dbReference>
<dbReference type="Pfam" id="PF02906">
    <property type="entry name" value="Fe_hyd_lg_C"/>
    <property type="match status" value="1"/>
</dbReference>
<dbReference type="Gene3D" id="3.40.950.10">
    <property type="entry name" value="Fe-only Hydrogenase (Larger Subunit), Chain L, domain 3"/>
    <property type="match status" value="1"/>
</dbReference>
<keyword evidence="4" id="KW-0408">Iron</keyword>
<dbReference type="InterPro" id="IPR001041">
    <property type="entry name" value="2Fe-2S_ferredoxin-type"/>
</dbReference>
<dbReference type="SMART" id="SM00902">
    <property type="entry name" value="Fe_hyd_SSU"/>
    <property type="match status" value="1"/>
</dbReference>
<dbReference type="InterPro" id="IPR036010">
    <property type="entry name" value="2Fe-2S_ferredoxin-like_sf"/>
</dbReference>
<comment type="caution">
    <text evidence="9">The sequence shown here is derived from an EMBL/GenBank/DDBJ whole genome shotgun (WGS) entry which is preliminary data.</text>
</comment>
<dbReference type="Gene3D" id="3.30.70.20">
    <property type="match status" value="1"/>
</dbReference>
<evidence type="ECO:0000256" key="5">
    <source>
        <dbReference type="ARBA" id="ARBA00023014"/>
    </source>
</evidence>
<keyword evidence="9" id="KW-0560">Oxidoreductase</keyword>
<keyword evidence="5" id="KW-0411">Iron-sulfur</keyword>
<feature type="domain" description="2Fe-2S ferredoxin-type" evidence="6">
    <location>
        <begin position="4"/>
        <end position="82"/>
    </location>
</feature>
<keyword evidence="2" id="KW-0479">Metal-binding</keyword>
<dbReference type="SUPFAM" id="SSF54862">
    <property type="entry name" value="4Fe-4S ferredoxins"/>
    <property type="match status" value="1"/>
</dbReference>
<dbReference type="GO" id="GO:0051539">
    <property type="term" value="F:4 iron, 4 sulfur cluster binding"/>
    <property type="evidence" value="ECO:0007669"/>
    <property type="project" value="UniProtKB-KW"/>
</dbReference>
<evidence type="ECO:0000259" key="6">
    <source>
        <dbReference type="PROSITE" id="PS51085"/>
    </source>
</evidence>
<dbReference type="InterPro" id="IPR036991">
    <property type="entry name" value="Fe_hydrogenase_ssu_sf"/>
</dbReference>
<dbReference type="NCBIfam" id="TIGR02512">
    <property type="entry name" value="FeFe_hydrog_A"/>
    <property type="match status" value="1"/>
</dbReference>
<dbReference type="InterPro" id="IPR017896">
    <property type="entry name" value="4Fe4S_Fe-S-bd"/>
</dbReference>
<accession>A0A644TGC2</accession>
<evidence type="ECO:0000256" key="4">
    <source>
        <dbReference type="ARBA" id="ARBA00023004"/>
    </source>
</evidence>
<dbReference type="AlphaFoldDB" id="A0A644TGC2"/>
<dbReference type="FunFam" id="3.30.70.20:FF:000035">
    <property type="entry name" value="Iron hydrogenase 1"/>
    <property type="match status" value="1"/>
</dbReference>
<dbReference type="PANTHER" id="PTHR11615">
    <property type="entry name" value="NITRATE, FORMATE, IRON DEHYDROGENASE"/>
    <property type="match status" value="1"/>
</dbReference>
<dbReference type="InterPro" id="IPR017900">
    <property type="entry name" value="4Fe4S_Fe_S_CS"/>
</dbReference>
<dbReference type="Pfam" id="PF12838">
    <property type="entry name" value="Fer4_7"/>
    <property type="match status" value="1"/>
</dbReference>
<dbReference type="SUPFAM" id="SSF54292">
    <property type="entry name" value="2Fe-2S ferredoxin-like"/>
    <property type="match status" value="1"/>
</dbReference>
<evidence type="ECO:0000313" key="9">
    <source>
        <dbReference type="EMBL" id="MPL65933.1"/>
    </source>
</evidence>
<dbReference type="GO" id="GO:0008901">
    <property type="term" value="F:ferredoxin hydrogenase activity"/>
    <property type="evidence" value="ECO:0007669"/>
    <property type="project" value="InterPro"/>
</dbReference>
<protein>
    <submittedName>
        <fullName evidence="9">NADP-reducing hydrogenase subunit HndD</fullName>
        <ecNumber evidence="9">1.12.1.3</ecNumber>
    </submittedName>
</protein>
<dbReference type="InterPro" id="IPR004108">
    <property type="entry name" value="Fe_hydrogenase_lsu_C"/>
</dbReference>
<dbReference type="Pfam" id="PF13510">
    <property type="entry name" value="Fer2_4"/>
    <property type="match status" value="1"/>
</dbReference>
<evidence type="ECO:0000259" key="7">
    <source>
        <dbReference type="PROSITE" id="PS51379"/>
    </source>
</evidence>
<dbReference type="Pfam" id="PF10588">
    <property type="entry name" value="NADH-G_4Fe-4S_3"/>
    <property type="match status" value="1"/>
</dbReference>
<dbReference type="PROSITE" id="PS51085">
    <property type="entry name" value="2FE2S_FER_2"/>
    <property type="match status" value="1"/>
</dbReference>
<dbReference type="GO" id="GO:0005506">
    <property type="term" value="F:iron ion binding"/>
    <property type="evidence" value="ECO:0007669"/>
    <property type="project" value="InterPro"/>
</dbReference>
<dbReference type="Gene3D" id="3.10.20.740">
    <property type="match status" value="1"/>
</dbReference>
<proteinExistence type="predicted"/>
<keyword evidence="1" id="KW-0004">4Fe-4S</keyword>
<dbReference type="PROSITE" id="PS51379">
    <property type="entry name" value="4FE4S_FER_2"/>
    <property type="match status" value="2"/>
</dbReference>
<name>A0A644TGC2_9ZZZZ</name>
<dbReference type="PROSITE" id="PS51839">
    <property type="entry name" value="4FE4S_HC3"/>
    <property type="match status" value="1"/>
</dbReference>
<evidence type="ECO:0000256" key="1">
    <source>
        <dbReference type="ARBA" id="ARBA00022485"/>
    </source>
</evidence>
<organism evidence="9">
    <name type="scientific">bioreactor metagenome</name>
    <dbReference type="NCBI Taxonomy" id="1076179"/>
    <lineage>
        <taxon>unclassified sequences</taxon>
        <taxon>metagenomes</taxon>
        <taxon>ecological metagenomes</taxon>
    </lineage>
</organism>
<dbReference type="SMART" id="SM00929">
    <property type="entry name" value="NADH-G_4Fe-4S_3"/>
    <property type="match status" value="1"/>
</dbReference>
<gene>
    <name evidence="9" type="primary">hndD_2</name>
    <name evidence="9" type="ORF">SDC9_11598</name>
</gene>
<dbReference type="SUPFAM" id="SSF53920">
    <property type="entry name" value="Fe-only hydrogenase"/>
    <property type="match status" value="1"/>
</dbReference>
<dbReference type="InterPro" id="IPR009016">
    <property type="entry name" value="Fe_hydrogenase"/>
</dbReference>
<feature type="domain" description="4Fe-4S ferredoxin-type" evidence="7">
    <location>
        <begin position="184"/>
        <end position="213"/>
    </location>
</feature>
<dbReference type="Gene3D" id="4.10.260.20">
    <property type="entry name" value="Iron hydrogenase, small subunit"/>
    <property type="match status" value="1"/>
</dbReference>
<keyword evidence="3" id="KW-0677">Repeat</keyword>
<dbReference type="Pfam" id="PF02256">
    <property type="entry name" value="Fe_hyd_SSU"/>
    <property type="match status" value="1"/>
</dbReference>
<reference evidence="9" key="1">
    <citation type="submission" date="2019-08" db="EMBL/GenBank/DDBJ databases">
        <authorList>
            <person name="Kucharzyk K."/>
            <person name="Murdoch R.W."/>
            <person name="Higgins S."/>
            <person name="Loffler F."/>
        </authorList>
    </citation>
    <scope>NUCLEOTIDE SEQUENCE</scope>
</reference>
<dbReference type="PROSITE" id="PS00198">
    <property type="entry name" value="4FE4S_FER_1"/>
    <property type="match status" value="1"/>
</dbReference>
<evidence type="ECO:0000256" key="2">
    <source>
        <dbReference type="ARBA" id="ARBA00022723"/>
    </source>
</evidence>
<feature type="domain" description="4Fe-4S ferredoxin-type" evidence="7">
    <location>
        <begin position="141"/>
        <end position="171"/>
    </location>
</feature>
<evidence type="ECO:0000256" key="3">
    <source>
        <dbReference type="ARBA" id="ARBA00022737"/>
    </source>
</evidence>
<sequence length="593" mass="63853">MEQKLISISVDGKKIEVDPGMNLIDACALAGASVPSLCFMKDISANASCGVCVVEVEGAKALVRSCVQKPVEGMKIRTAGPRVMSARRTAVELLLANHPTDCLSCIRSGTCELRVLAETLGVRASRYPKLKKFPPPDTSTEGLVRDDSKCILCGRCVAACAETQSVHAIAFAGRGARTRVTSFMDKGLANSPCIQCGQCSVVCPTAAITEKDQSSEVMAALADPRLTMIIQTAPAIRASLGEALGMPPGSLVTGKMVAALRRLGFAKIFDTQFSADLTIMEEGTEFIQRVQTGGTLPMITSCSPGWINFIETFYPELLSHLSSCKSPQQMFGAVAKTFYAQKTGIDPASLRVVSIMPCTAKKGEAGRPEMDSAYRWWREKAEKDGTKMSREHYRDVDWAITTRELARMIRQSAIDMASLPEENFDSSLGESTGAATIFGNTGGVMEAALRTVYEILEGKALPQTDFLPVRGLQGIKTAEVPVAGMKVKVAVAHGLKNARVLLDDIAAGKSDYHFIEVMACPGGCIGGGGQPVLPDIGKKLARNRSLYMEDLRLPERKSHQNAEVSALYKEFLGQPAGHLSHELLHTKYKARIV</sequence>
<dbReference type="InterPro" id="IPR019574">
    <property type="entry name" value="NADH_UbQ_OxRdtase_Gsu_4Fe4S-bd"/>
</dbReference>
<dbReference type="EMBL" id="VSSQ01000030">
    <property type="protein sequence ID" value="MPL65933.1"/>
    <property type="molecule type" value="Genomic_DNA"/>
</dbReference>
<feature type="domain" description="4Fe-4S His(Cys)3-ligated-type" evidence="8">
    <location>
        <begin position="82"/>
        <end position="121"/>
    </location>
</feature>
<dbReference type="Gene3D" id="3.40.50.1780">
    <property type="match status" value="1"/>
</dbReference>
<dbReference type="GO" id="GO:0050583">
    <property type="term" value="F:hydrogen dehydrogenase (NADP+) activity"/>
    <property type="evidence" value="ECO:0007669"/>
    <property type="project" value="UniProtKB-EC"/>
</dbReference>
<dbReference type="InterPro" id="IPR003149">
    <property type="entry name" value="Fe_hydrogenase_ssu"/>
</dbReference>
<dbReference type="EC" id="1.12.1.3" evidence="9"/>
<dbReference type="CDD" id="cd00207">
    <property type="entry name" value="fer2"/>
    <property type="match status" value="1"/>
</dbReference>